<evidence type="ECO:0000313" key="2">
    <source>
        <dbReference type="Proteomes" id="UP000052978"/>
    </source>
</evidence>
<proteinExistence type="predicted"/>
<name>S7PP76_MYOBR</name>
<dbReference type="Proteomes" id="UP000052978">
    <property type="component" value="Unassembled WGS sequence"/>
</dbReference>
<keyword evidence="2" id="KW-1185">Reference proteome</keyword>
<accession>S7PP76</accession>
<dbReference type="EMBL" id="KE162950">
    <property type="protein sequence ID" value="EPQ10187.1"/>
    <property type="molecule type" value="Genomic_DNA"/>
</dbReference>
<protein>
    <submittedName>
        <fullName evidence="1">Uncharacterized protein</fullName>
    </submittedName>
</protein>
<gene>
    <name evidence="1" type="ORF">D623_10019116</name>
</gene>
<organism evidence="1 2">
    <name type="scientific">Myotis brandtii</name>
    <name type="common">Brandt's bat</name>
    <dbReference type="NCBI Taxonomy" id="109478"/>
    <lineage>
        <taxon>Eukaryota</taxon>
        <taxon>Metazoa</taxon>
        <taxon>Chordata</taxon>
        <taxon>Craniata</taxon>
        <taxon>Vertebrata</taxon>
        <taxon>Euteleostomi</taxon>
        <taxon>Mammalia</taxon>
        <taxon>Eutheria</taxon>
        <taxon>Laurasiatheria</taxon>
        <taxon>Chiroptera</taxon>
        <taxon>Yangochiroptera</taxon>
        <taxon>Vespertilionidae</taxon>
        <taxon>Myotis</taxon>
    </lineage>
</organism>
<evidence type="ECO:0000313" key="1">
    <source>
        <dbReference type="EMBL" id="EPQ10187.1"/>
    </source>
</evidence>
<dbReference type="AlphaFoldDB" id="S7PP76"/>
<reference evidence="1 2" key="1">
    <citation type="journal article" date="2013" name="Nat. Commun.">
        <title>Genome analysis reveals insights into physiology and longevity of the Brandt's bat Myotis brandtii.</title>
        <authorList>
            <person name="Seim I."/>
            <person name="Fang X."/>
            <person name="Xiong Z."/>
            <person name="Lobanov A.V."/>
            <person name="Huang Z."/>
            <person name="Ma S."/>
            <person name="Feng Y."/>
            <person name="Turanov A.A."/>
            <person name="Zhu Y."/>
            <person name="Lenz T.L."/>
            <person name="Gerashchenko M.V."/>
            <person name="Fan D."/>
            <person name="Hee Yim S."/>
            <person name="Yao X."/>
            <person name="Jordan D."/>
            <person name="Xiong Y."/>
            <person name="Ma Y."/>
            <person name="Lyapunov A.N."/>
            <person name="Chen G."/>
            <person name="Kulakova O.I."/>
            <person name="Sun Y."/>
            <person name="Lee S.G."/>
            <person name="Bronson R.T."/>
            <person name="Moskalev A.A."/>
            <person name="Sunyaev S.R."/>
            <person name="Zhang G."/>
            <person name="Krogh A."/>
            <person name="Wang J."/>
            <person name="Gladyshev V.N."/>
        </authorList>
    </citation>
    <scope>NUCLEOTIDE SEQUENCE [LARGE SCALE GENOMIC DNA]</scope>
</reference>
<sequence>MVMSEGLESRRATPRVSQQTAHLLTLGQCFWLQSVLPPTPVSLGLCECHLPLEGAEAEAQGGDDRGPSQVEPAAAAKPGVLALILGFLPLTSSHAWRTQWSDKASLFLDFLLFCRSLLNHVQICLLPAWNLHLESFNVKLLPLARTESPSWACEE</sequence>